<name>A0A1B2I1D9_9BACT</name>
<dbReference type="EMBL" id="CP016757">
    <property type="protein sequence ID" value="ANZ43789.1"/>
    <property type="molecule type" value="Genomic_DNA"/>
</dbReference>
<reference evidence="1" key="1">
    <citation type="submission" date="2016-08" db="EMBL/GenBank/DDBJ databases">
        <title>Complete genome of Cloacibacillus porcorum.</title>
        <authorList>
            <person name="Looft T."/>
            <person name="Bayles D.O."/>
            <person name="Alt D.P."/>
        </authorList>
    </citation>
    <scope>NUCLEOTIDE SEQUENCE [LARGE SCALE GENOMIC DNA]</scope>
    <source>
        <strain evidence="1">CL-84</strain>
    </source>
</reference>
<dbReference type="KEGG" id="cpor:BED41_00915"/>
<evidence type="ECO:0000313" key="1">
    <source>
        <dbReference type="EMBL" id="ANZ43789.1"/>
    </source>
</evidence>
<proteinExistence type="predicted"/>
<dbReference type="AlphaFoldDB" id="A0A1B2I1D9"/>
<sequence length="91" mass="10263">MLVIITEEETNLEKKDKTLFDGIISEKAKRLAETADAEVVSYIVFPAEGGGKLYIHMHSDTLTTVQIIKRLSAEPDVINVRPNYINRLDTM</sequence>
<gene>
    <name evidence="1" type="ORF">BED41_00915</name>
</gene>
<evidence type="ECO:0000313" key="2">
    <source>
        <dbReference type="Proteomes" id="UP000093044"/>
    </source>
</evidence>
<accession>A0A1B2I1D9</accession>
<dbReference type="Proteomes" id="UP000093044">
    <property type="component" value="Chromosome"/>
</dbReference>
<organism evidence="1 2">
    <name type="scientific">Cloacibacillus porcorum</name>
    <dbReference type="NCBI Taxonomy" id="1197717"/>
    <lineage>
        <taxon>Bacteria</taxon>
        <taxon>Thermotogati</taxon>
        <taxon>Synergistota</taxon>
        <taxon>Synergistia</taxon>
        <taxon>Synergistales</taxon>
        <taxon>Synergistaceae</taxon>
        <taxon>Cloacibacillus</taxon>
    </lineage>
</organism>
<keyword evidence="2" id="KW-1185">Reference proteome</keyword>
<protein>
    <submittedName>
        <fullName evidence="1">Uncharacterized protein</fullName>
    </submittedName>
</protein>